<keyword evidence="10" id="KW-1185">Reference proteome</keyword>
<dbReference type="NCBIfam" id="TIGR01879">
    <property type="entry name" value="hydantase"/>
    <property type="match status" value="1"/>
</dbReference>
<keyword evidence="7" id="KW-0464">Manganese</keyword>
<accession>A0A0G3BNY3</accession>
<evidence type="ECO:0000259" key="8">
    <source>
        <dbReference type="Pfam" id="PF09349"/>
    </source>
</evidence>
<keyword evidence="5" id="KW-0479">Metal-binding</keyword>
<dbReference type="GO" id="GO:0016813">
    <property type="term" value="F:hydrolase activity, acting on carbon-nitrogen (but not peptide) bonds, in linear amidines"/>
    <property type="evidence" value="ECO:0007669"/>
    <property type="project" value="InterPro"/>
</dbReference>
<dbReference type="PANTHER" id="PTHR32494">
    <property type="entry name" value="ALLANTOATE DEIMINASE-RELATED"/>
    <property type="match status" value="1"/>
</dbReference>
<sequence>MTTTTLSLAQLNAADEAGFVALLDGIYEHSPWVAAAAWPRRPYRTLAQLKRSLVQAVRDAGRERQLQLLRAHPELAGKAAVAGQLTAESTDEQARAGLGHCSPAEFGTLQRLNVGYNTRFGWPFILAVRGPRGTGLSRSEIISTFERRLDGSVEFEFAECLRNVHRIAELRLNERFGFVPEQGNQVWDWAEQLAVHSDPGYAEHGQLTVTYLTGAHRACAAQLCEWMRACGFDEVGIDAVGNVVGMYFGTAETETRGPRLLTGSHYDTVRNAGKYDGRLGILVPMACVASLRRAGRRLPFDLEVIGFAEEEGQRYKATFLGSGALVGAFDPAWLNQVDASGVTMHAAMQAAGLAIADVPELERQPEDYLGFVEVHIEQGPVLNELDLPLGVVTSINGGVRLVCEAIGTASHAGTTPMDRRRDAATAVAELALYVEQRAARDGDSVGTIGVWDVPGGSINVVPGRCRFSLDLRAPTDLQRDRLLDDVIAEADRIFERRGIVWQHETVMRAAAAPSDPAWQARWEAAVAALGLPVHRLPSGAGHDAMKLHERMPQAMLFVRGGNGGISHNPLETITNDDAQLCVDALAQLLDQLALVSSTRPTSEARHAAT</sequence>
<evidence type="ECO:0000256" key="4">
    <source>
        <dbReference type="ARBA" id="ARBA00022631"/>
    </source>
</evidence>
<feature type="domain" description="Oxo-4-hydroxy-4-carboxy-5-ureidoimidazoline decarboxylase" evidence="8">
    <location>
        <begin position="12"/>
        <end position="173"/>
    </location>
</feature>
<comment type="cofactor">
    <cofactor evidence="1">
        <name>Mn(2+)</name>
        <dbReference type="ChEBI" id="CHEBI:29035"/>
    </cofactor>
</comment>
<dbReference type="InterPro" id="IPR010158">
    <property type="entry name" value="Amidase_Cbmase"/>
</dbReference>
<dbReference type="AlphaFoldDB" id="A0A0G3BNY3"/>
<protein>
    <submittedName>
        <fullName evidence="9">Allantoate amidohydrolase</fullName>
    </submittedName>
</protein>
<dbReference type="NCBIfam" id="TIGR03164">
    <property type="entry name" value="UHCUDC"/>
    <property type="match status" value="1"/>
</dbReference>
<evidence type="ECO:0000256" key="6">
    <source>
        <dbReference type="ARBA" id="ARBA00022801"/>
    </source>
</evidence>
<dbReference type="RefSeq" id="WP_047196315.1">
    <property type="nucleotide sequence ID" value="NZ_CP011371.1"/>
</dbReference>
<dbReference type="EMBL" id="CP011371">
    <property type="protein sequence ID" value="AKJ31112.1"/>
    <property type="molecule type" value="Genomic_DNA"/>
</dbReference>
<dbReference type="GO" id="GO:0046872">
    <property type="term" value="F:metal ion binding"/>
    <property type="evidence" value="ECO:0007669"/>
    <property type="project" value="UniProtKB-KW"/>
</dbReference>
<comment type="subunit">
    <text evidence="3">Homodimer.</text>
</comment>
<evidence type="ECO:0000256" key="1">
    <source>
        <dbReference type="ARBA" id="ARBA00001936"/>
    </source>
</evidence>
<dbReference type="Pfam" id="PF01546">
    <property type="entry name" value="Peptidase_M20"/>
    <property type="match status" value="1"/>
</dbReference>
<dbReference type="CDD" id="cd03884">
    <property type="entry name" value="M20_bAS"/>
    <property type="match status" value="1"/>
</dbReference>
<dbReference type="SUPFAM" id="SSF53187">
    <property type="entry name" value="Zn-dependent exopeptidases"/>
    <property type="match status" value="1"/>
</dbReference>
<dbReference type="Pfam" id="PF09349">
    <property type="entry name" value="OHCU_decarbox"/>
    <property type="match status" value="1"/>
</dbReference>
<gene>
    <name evidence="9" type="ORF">AAW51_4421</name>
</gene>
<dbReference type="OrthoDB" id="9808195at2"/>
<dbReference type="InterPro" id="IPR036778">
    <property type="entry name" value="OHCU_decarboxylase_sf"/>
</dbReference>
<dbReference type="GO" id="GO:0019628">
    <property type="term" value="P:urate catabolic process"/>
    <property type="evidence" value="ECO:0007669"/>
    <property type="project" value="UniProtKB-UniPathway"/>
</dbReference>
<proteinExistence type="inferred from homology"/>
<organism evidence="9 10">
    <name type="scientific">Caldimonas brevitalea</name>
    <dbReference type="NCBI Taxonomy" id="413882"/>
    <lineage>
        <taxon>Bacteria</taxon>
        <taxon>Pseudomonadati</taxon>
        <taxon>Pseudomonadota</taxon>
        <taxon>Betaproteobacteria</taxon>
        <taxon>Burkholderiales</taxon>
        <taxon>Sphaerotilaceae</taxon>
        <taxon>Caldimonas</taxon>
    </lineage>
</organism>
<dbReference type="InterPro" id="IPR017580">
    <property type="entry name" value="OHCU_decarboxylase-1"/>
</dbReference>
<dbReference type="UniPathway" id="UPA00394">
    <property type="reaction ID" value="UER00652"/>
</dbReference>
<name>A0A0G3BNY3_9BURK</name>
<keyword evidence="6 9" id="KW-0378">Hydrolase</keyword>
<dbReference type="GO" id="GO:0000255">
    <property type="term" value="P:allantoin metabolic process"/>
    <property type="evidence" value="ECO:0007669"/>
    <property type="project" value="InterPro"/>
</dbReference>
<evidence type="ECO:0000313" key="10">
    <source>
        <dbReference type="Proteomes" id="UP000035352"/>
    </source>
</evidence>
<dbReference type="Gene3D" id="1.10.3330.10">
    <property type="entry name" value="Oxo-4-hydroxy-4-carboxy-5-ureidoimidazoline decarboxylase"/>
    <property type="match status" value="1"/>
</dbReference>
<dbReference type="STRING" id="413882.AAW51_4421"/>
<evidence type="ECO:0000256" key="3">
    <source>
        <dbReference type="ARBA" id="ARBA00011738"/>
    </source>
</evidence>
<dbReference type="Gene3D" id="3.40.630.10">
    <property type="entry name" value="Zn peptidases"/>
    <property type="match status" value="1"/>
</dbReference>
<keyword evidence="4" id="KW-0659">Purine metabolism</keyword>
<dbReference type="PANTHER" id="PTHR32494:SF19">
    <property type="entry name" value="ALLANTOATE DEIMINASE-RELATED"/>
    <property type="match status" value="1"/>
</dbReference>
<dbReference type="PATRIC" id="fig|413882.6.peg.4620"/>
<dbReference type="SUPFAM" id="SSF158694">
    <property type="entry name" value="UraD-Like"/>
    <property type="match status" value="1"/>
</dbReference>
<dbReference type="GO" id="GO:0006144">
    <property type="term" value="P:purine nucleobase metabolic process"/>
    <property type="evidence" value="ECO:0007669"/>
    <property type="project" value="UniProtKB-KW"/>
</dbReference>
<dbReference type="Gene3D" id="3.30.70.360">
    <property type="match status" value="1"/>
</dbReference>
<evidence type="ECO:0000313" key="9">
    <source>
        <dbReference type="EMBL" id="AKJ31112.1"/>
    </source>
</evidence>
<dbReference type="InterPro" id="IPR002933">
    <property type="entry name" value="Peptidase_M20"/>
</dbReference>
<dbReference type="Proteomes" id="UP000035352">
    <property type="component" value="Chromosome"/>
</dbReference>
<comment type="similarity">
    <text evidence="2">Belongs to the peptidase M20 family.</text>
</comment>
<dbReference type="KEGG" id="pbh:AAW51_4421"/>
<dbReference type="SUPFAM" id="SSF55031">
    <property type="entry name" value="Bacterial exopeptidase dimerisation domain"/>
    <property type="match status" value="1"/>
</dbReference>
<evidence type="ECO:0000256" key="2">
    <source>
        <dbReference type="ARBA" id="ARBA00006153"/>
    </source>
</evidence>
<dbReference type="InterPro" id="IPR018020">
    <property type="entry name" value="OHCU_decarboxylase"/>
</dbReference>
<evidence type="ECO:0000256" key="7">
    <source>
        <dbReference type="ARBA" id="ARBA00023211"/>
    </source>
</evidence>
<dbReference type="InterPro" id="IPR036264">
    <property type="entry name" value="Bact_exopeptidase_dim_dom"/>
</dbReference>
<evidence type="ECO:0000256" key="5">
    <source>
        <dbReference type="ARBA" id="ARBA00022723"/>
    </source>
</evidence>
<reference evidence="9 10" key="1">
    <citation type="submission" date="2015-05" db="EMBL/GenBank/DDBJ databases">
        <authorList>
            <person name="Tang B."/>
            <person name="Yu Y."/>
        </authorList>
    </citation>
    <scope>NUCLEOTIDE SEQUENCE [LARGE SCALE GENOMIC DNA]</scope>
    <source>
        <strain evidence="9 10">DSM 7029</strain>
    </source>
</reference>